<gene>
    <name evidence="1" type="ORF">CEXT_414971</name>
</gene>
<name>A0AAV4N170_CAEEX</name>
<dbReference type="EMBL" id="BPLR01002752">
    <property type="protein sequence ID" value="GIX77411.1"/>
    <property type="molecule type" value="Genomic_DNA"/>
</dbReference>
<dbReference type="Proteomes" id="UP001054945">
    <property type="component" value="Unassembled WGS sequence"/>
</dbReference>
<protein>
    <submittedName>
        <fullName evidence="1">Uncharacterized protein</fullName>
    </submittedName>
</protein>
<evidence type="ECO:0000313" key="2">
    <source>
        <dbReference type="Proteomes" id="UP001054945"/>
    </source>
</evidence>
<keyword evidence="2" id="KW-1185">Reference proteome</keyword>
<sequence>MPNKGTNGFQQRKGESPFRFVASRGWNLWCVIIERSDFEFNEQKLEGGMNYWKIRFGGKDDVRKISIQQMSVGSQSILTVALSNVEPLSIHTNMFDPNPSQGMPRPTEPAALHLAVIELEPSPANRAKCCRSPTLEGLIA</sequence>
<comment type="caution">
    <text evidence="1">The sequence shown here is derived from an EMBL/GenBank/DDBJ whole genome shotgun (WGS) entry which is preliminary data.</text>
</comment>
<organism evidence="1 2">
    <name type="scientific">Caerostris extrusa</name>
    <name type="common">Bark spider</name>
    <name type="synonym">Caerostris bankana</name>
    <dbReference type="NCBI Taxonomy" id="172846"/>
    <lineage>
        <taxon>Eukaryota</taxon>
        <taxon>Metazoa</taxon>
        <taxon>Ecdysozoa</taxon>
        <taxon>Arthropoda</taxon>
        <taxon>Chelicerata</taxon>
        <taxon>Arachnida</taxon>
        <taxon>Araneae</taxon>
        <taxon>Araneomorphae</taxon>
        <taxon>Entelegynae</taxon>
        <taxon>Araneoidea</taxon>
        <taxon>Araneidae</taxon>
        <taxon>Caerostris</taxon>
    </lineage>
</organism>
<accession>A0AAV4N170</accession>
<reference evidence="1 2" key="1">
    <citation type="submission" date="2021-06" db="EMBL/GenBank/DDBJ databases">
        <title>Caerostris extrusa draft genome.</title>
        <authorList>
            <person name="Kono N."/>
            <person name="Arakawa K."/>
        </authorList>
    </citation>
    <scope>NUCLEOTIDE SEQUENCE [LARGE SCALE GENOMIC DNA]</scope>
</reference>
<proteinExistence type="predicted"/>
<dbReference type="AlphaFoldDB" id="A0AAV4N170"/>
<evidence type="ECO:0000313" key="1">
    <source>
        <dbReference type="EMBL" id="GIX77411.1"/>
    </source>
</evidence>